<feature type="region of interest" description="Disordered" evidence="1">
    <location>
        <begin position="234"/>
        <end position="327"/>
    </location>
</feature>
<dbReference type="InParanoid" id="A0A168T109"/>
<evidence type="ECO:0000313" key="3">
    <source>
        <dbReference type="Proteomes" id="UP000078561"/>
    </source>
</evidence>
<feature type="region of interest" description="Disordered" evidence="1">
    <location>
        <begin position="56"/>
        <end position="81"/>
    </location>
</feature>
<dbReference type="OrthoDB" id="2290564at2759"/>
<organism evidence="2">
    <name type="scientific">Absidia glauca</name>
    <name type="common">Pin mould</name>
    <dbReference type="NCBI Taxonomy" id="4829"/>
    <lineage>
        <taxon>Eukaryota</taxon>
        <taxon>Fungi</taxon>
        <taxon>Fungi incertae sedis</taxon>
        <taxon>Mucoromycota</taxon>
        <taxon>Mucoromycotina</taxon>
        <taxon>Mucoromycetes</taxon>
        <taxon>Mucorales</taxon>
        <taxon>Cunninghamellaceae</taxon>
        <taxon>Absidia</taxon>
    </lineage>
</organism>
<feature type="compositionally biased region" description="Low complexity" evidence="1">
    <location>
        <begin position="234"/>
        <end position="257"/>
    </location>
</feature>
<dbReference type="Proteomes" id="UP000078561">
    <property type="component" value="Unassembled WGS sequence"/>
</dbReference>
<feature type="region of interest" description="Disordered" evidence="1">
    <location>
        <begin position="1"/>
        <end position="30"/>
    </location>
</feature>
<name>A0A168T109_ABSGL</name>
<feature type="compositionally biased region" description="Low complexity" evidence="1">
    <location>
        <begin position="56"/>
        <end position="67"/>
    </location>
</feature>
<proteinExistence type="predicted"/>
<evidence type="ECO:0000313" key="2">
    <source>
        <dbReference type="EMBL" id="SAM09289.1"/>
    </source>
</evidence>
<sequence length="374" mass="41404">MDSLPSPPASSSSGKHPWMVKKHQPSTAPPLSASKLERFITFLLAAWTTLASASSPTLSLSNNSSSRSPPPSPSSVSNHPTNAVATRSLLPTMARQCLDLVMFTSAMIITLFSYFSGDLDTKRPSTSPHHHHHSTASSVMKPPSRPTSSSLAIIPPPSKHTIMDIKELRKWQQLSQQGPSAPLLIDRQLEYVTTAQPMDDQKHQRIMDWASSQGLPSSSGFPQVRTIGDQLTTSSLQQSQHHLLHQQQQQQQHYTHSVMEEADDDEKYTFDERWSVDGSGGEHAPSSHYQQHPASSRIQQQQQHTPSSVTSATSGKDSAPPQEEDRRLAVMEVQVASLIQQGQAALTKKIQVHERHPNEIALRRAMKQRSQQKQ</sequence>
<feature type="region of interest" description="Disordered" evidence="1">
    <location>
        <begin position="122"/>
        <end position="157"/>
    </location>
</feature>
<dbReference type="AlphaFoldDB" id="A0A168T109"/>
<evidence type="ECO:0000256" key="1">
    <source>
        <dbReference type="SAM" id="MobiDB-lite"/>
    </source>
</evidence>
<accession>A0A168T109</accession>
<dbReference type="EMBL" id="LT555008">
    <property type="protein sequence ID" value="SAM09289.1"/>
    <property type="molecule type" value="Genomic_DNA"/>
</dbReference>
<reference evidence="2" key="1">
    <citation type="submission" date="2016-04" db="EMBL/GenBank/DDBJ databases">
        <authorList>
            <person name="Evans L.H."/>
            <person name="Alamgir A."/>
            <person name="Owens N."/>
            <person name="Weber N.D."/>
            <person name="Virtaneva K."/>
            <person name="Barbian K."/>
            <person name="Babar A."/>
            <person name="Rosenke K."/>
        </authorList>
    </citation>
    <scope>NUCLEOTIDE SEQUENCE [LARGE SCALE GENOMIC DNA]</scope>
    <source>
        <strain evidence="2">CBS 101.48</strain>
    </source>
</reference>
<protein>
    <submittedName>
        <fullName evidence="2">Uncharacterized protein</fullName>
    </submittedName>
</protein>
<gene>
    <name evidence="2" type="primary">ABSGL_14965.1 scaffold 15162</name>
</gene>
<keyword evidence="3" id="KW-1185">Reference proteome</keyword>
<feature type="compositionally biased region" description="Polar residues" evidence="1">
    <location>
        <begin position="287"/>
        <end position="316"/>
    </location>
</feature>